<evidence type="ECO:0000313" key="3">
    <source>
        <dbReference type="Proteomes" id="UP000297975"/>
    </source>
</evidence>
<comment type="caution">
    <text evidence="2">The sequence shown here is derived from an EMBL/GenBank/DDBJ whole genome shotgun (WGS) entry which is preliminary data.</text>
</comment>
<keyword evidence="3" id="KW-1185">Reference proteome</keyword>
<dbReference type="OrthoDB" id="2654376at2"/>
<reference evidence="2 3" key="1">
    <citation type="submission" date="2019-03" db="EMBL/GenBank/DDBJ databases">
        <authorList>
            <person name="He R.-H."/>
        </authorList>
    </citation>
    <scope>NUCLEOTIDE SEQUENCE [LARGE SCALE GENOMIC DNA]</scope>
    <source>
        <strain evidence="3">SH 714</strain>
    </source>
</reference>
<gene>
    <name evidence="2" type="ORF">E3U55_15875</name>
</gene>
<dbReference type="AlphaFoldDB" id="A0A4Y8IEA1"/>
<dbReference type="RefSeq" id="WP_134341465.1">
    <property type="nucleotide sequence ID" value="NZ_SOPW01000025.1"/>
</dbReference>
<accession>A0A4Y8IEA1</accession>
<feature type="transmembrane region" description="Helical" evidence="1">
    <location>
        <begin position="36"/>
        <end position="57"/>
    </location>
</feature>
<name>A0A4Y8IEA1_9BACI</name>
<keyword evidence="1" id="KW-1133">Transmembrane helix</keyword>
<feature type="transmembrane region" description="Helical" evidence="1">
    <location>
        <begin position="102"/>
        <end position="124"/>
    </location>
</feature>
<dbReference type="EMBL" id="SOPW01000025">
    <property type="protein sequence ID" value="TFB13454.1"/>
    <property type="molecule type" value="Genomic_DNA"/>
</dbReference>
<protein>
    <submittedName>
        <fullName evidence="2">Uncharacterized protein</fullName>
    </submittedName>
</protein>
<proteinExistence type="predicted"/>
<evidence type="ECO:0000256" key="1">
    <source>
        <dbReference type="SAM" id="Phobius"/>
    </source>
</evidence>
<feature type="transmembrane region" description="Helical" evidence="1">
    <location>
        <begin position="69"/>
        <end position="90"/>
    </location>
</feature>
<keyword evidence="1" id="KW-0812">Transmembrane</keyword>
<organism evidence="2 3">
    <name type="scientific">Filobacillus milosensis</name>
    <dbReference type="NCBI Taxonomy" id="94137"/>
    <lineage>
        <taxon>Bacteria</taxon>
        <taxon>Bacillati</taxon>
        <taxon>Bacillota</taxon>
        <taxon>Bacilli</taxon>
        <taxon>Bacillales</taxon>
        <taxon>Bacillaceae</taxon>
        <taxon>Filobacillus</taxon>
    </lineage>
</organism>
<sequence length="130" mass="15144">MLGPLIVVLGLIALVYLMVDDYYDLQKAAQRASSEIYTLLIKMTLWAFLFGILLEWRGLVKLIEKKFKFNWILFIPAVMLSVLMFIPKVYWFDWFGITGEFYIKMLTITHTHTALTILAGTLLIRSFSEK</sequence>
<evidence type="ECO:0000313" key="2">
    <source>
        <dbReference type="EMBL" id="TFB13454.1"/>
    </source>
</evidence>
<dbReference type="Proteomes" id="UP000297975">
    <property type="component" value="Unassembled WGS sequence"/>
</dbReference>
<keyword evidence="1" id="KW-0472">Membrane</keyword>